<dbReference type="InterPro" id="IPR001841">
    <property type="entry name" value="Znf_RING"/>
</dbReference>
<reference evidence="6" key="3">
    <citation type="submission" date="2015-02" db="UniProtKB">
        <authorList>
            <consortium name="EnsemblProtists"/>
        </authorList>
    </citation>
    <scope>IDENTIFICATION</scope>
    <source>
        <strain evidence="6">DAOM BR144</strain>
    </source>
</reference>
<evidence type="ECO:0000313" key="6">
    <source>
        <dbReference type="EnsemblProtists" id="PYU1_T001000"/>
    </source>
</evidence>
<dbReference type="SMART" id="SM00184">
    <property type="entry name" value="RING"/>
    <property type="match status" value="1"/>
</dbReference>
<dbReference type="InterPro" id="IPR013083">
    <property type="entry name" value="Znf_RING/FYVE/PHD"/>
</dbReference>
<keyword evidence="3" id="KW-0862">Zinc</keyword>
<proteinExistence type="predicted"/>
<dbReference type="SUPFAM" id="SSF57850">
    <property type="entry name" value="RING/U-box"/>
    <property type="match status" value="1"/>
</dbReference>
<dbReference type="PANTHER" id="PTHR23327">
    <property type="entry name" value="RING FINGER PROTEIN 127"/>
    <property type="match status" value="1"/>
</dbReference>
<dbReference type="Gene3D" id="3.30.40.10">
    <property type="entry name" value="Zinc/RING finger domain, C3HC4 (zinc finger)"/>
    <property type="match status" value="1"/>
</dbReference>
<evidence type="ECO:0000256" key="3">
    <source>
        <dbReference type="ARBA" id="ARBA00022833"/>
    </source>
</evidence>
<dbReference type="Pfam" id="PF13445">
    <property type="entry name" value="zf-RING_UBOX"/>
    <property type="match status" value="1"/>
</dbReference>
<sequence length="259" mass="28553">MPSARASSETRSQINRKELRCSICFDILCFPVTLPCGHNFDRGCILTAWKYSQPTTAEPPSTAAVAHEPMLFFGDTTAGDADEAQHSENPQSLSRRRAHHVCPLCRQETGIGDIEELQVNILLKNLIAHLYPLETHSAATLEKQQWTRKAPTSSVQATNNTSASTRFSFRAVSSFVYVCVASVTDPPGFVLAVLLLMGLIAIAFNPQHALANNAAAALTLLDILEHVFNGFALLIREFSLTLDQLDQLKPWLHAFSFIF</sequence>
<feature type="domain" description="RING-type" evidence="5">
    <location>
        <begin position="21"/>
        <end position="106"/>
    </location>
</feature>
<evidence type="ECO:0000256" key="1">
    <source>
        <dbReference type="ARBA" id="ARBA00022723"/>
    </source>
</evidence>
<evidence type="ECO:0000256" key="2">
    <source>
        <dbReference type="ARBA" id="ARBA00022771"/>
    </source>
</evidence>
<reference evidence="7" key="1">
    <citation type="journal article" date="2010" name="Genome Biol.">
        <title>Genome sequence of the necrotrophic plant pathogen Pythium ultimum reveals original pathogenicity mechanisms and effector repertoire.</title>
        <authorList>
            <person name="Levesque C.A."/>
            <person name="Brouwer H."/>
            <person name="Cano L."/>
            <person name="Hamilton J.P."/>
            <person name="Holt C."/>
            <person name="Huitema E."/>
            <person name="Raffaele S."/>
            <person name="Robideau G.P."/>
            <person name="Thines M."/>
            <person name="Win J."/>
            <person name="Zerillo M.M."/>
            <person name="Beakes G.W."/>
            <person name="Boore J.L."/>
            <person name="Busam D."/>
            <person name="Dumas B."/>
            <person name="Ferriera S."/>
            <person name="Fuerstenberg S.I."/>
            <person name="Gachon C.M."/>
            <person name="Gaulin E."/>
            <person name="Govers F."/>
            <person name="Grenville-Briggs L."/>
            <person name="Horner N."/>
            <person name="Hostetler J."/>
            <person name="Jiang R.H."/>
            <person name="Johnson J."/>
            <person name="Krajaejun T."/>
            <person name="Lin H."/>
            <person name="Meijer H.J."/>
            <person name="Moore B."/>
            <person name="Morris P."/>
            <person name="Phuntmart V."/>
            <person name="Puiu D."/>
            <person name="Shetty J."/>
            <person name="Stajich J.E."/>
            <person name="Tripathy S."/>
            <person name="Wawra S."/>
            <person name="van West P."/>
            <person name="Whitty B.R."/>
            <person name="Coutinho P.M."/>
            <person name="Henrissat B."/>
            <person name="Martin F."/>
            <person name="Thomas P.D."/>
            <person name="Tyler B.M."/>
            <person name="De Vries R.P."/>
            <person name="Kamoun S."/>
            <person name="Yandell M."/>
            <person name="Tisserat N."/>
            <person name="Buell C.R."/>
        </authorList>
    </citation>
    <scope>NUCLEOTIDE SEQUENCE</scope>
    <source>
        <strain evidence="7">DAOM:BR144</strain>
    </source>
</reference>
<dbReference type="STRING" id="431595.K3W7Q9"/>
<keyword evidence="1" id="KW-0479">Metal-binding</keyword>
<dbReference type="eggNOG" id="ENOG502RZJ9">
    <property type="taxonomic scope" value="Eukaryota"/>
</dbReference>
<dbReference type="InParanoid" id="K3W7Q9"/>
<dbReference type="EnsemblProtists" id="PYU1_T001000">
    <property type="protein sequence ID" value="PYU1_T001000"/>
    <property type="gene ID" value="PYU1_G001000"/>
</dbReference>
<evidence type="ECO:0000259" key="5">
    <source>
        <dbReference type="PROSITE" id="PS50089"/>
    </source>
</evidence>
<evidence type="ECO:0000313" key="7">
    <source>
        <dbReference type="Proteomes" id="UP000019132"/>
    </source>
</evidence>
<dbReference type="Proteomes" id="UP000019132">
    <property type="component" value="Unassembled WGS sequence"/>
</dbReference>
<name>K3W7Q9_GLOUD</name>
<dbReference type="EMBL" id="GL376620">
    <property type="status" value="NOT_ANNOTATED_CDS"/>
    <property type="molecule type" value="Genomic_DNA"/>
</dbReference>
<dbReference type="PROSITE" id="PS50089">
    <property type="entry name" value="ZF_RING_2"/>
    <property type="match status" value="1"/>
</dbReference>
<evidence type="ECO:0000256" key="4">
    <source>
        <dbReference type="PROSITE-ProRule" id="PRU00175"/>
    </source>
</evidence>
<dbReference type="GO" id="GO:0008270">
    <property type="term" value="F:zinc ion binding"/>
    <property type="evidence" value="ECO:0007669"/>
    <property type="project" value="UniProtKB-KW"/>
</dbReference>
<accession>K3W7Q9</accession>
<dbReference type="VEuPathDB" id="FungiDB:PYU1_G001000"/>
<dbReference type="HOGENOM" id="CLU_071451_0_0_1"/>
<protein>
    <recommendedName>
        <fullName evidence="5">RING-type domain-containing protein</fullName>
    </recommendedName>
</protein>
<dbReference type="OMA" id="DILCFPV"/>
<keyword evidence="7" id="KW-1185">Reference proteome</keyword>
<reference evidence="7" key="2">
    <citation type="submission" date="2010-04" db="EMBL/GenBank/DDBJ databases">
        <authorList>
            <person name="Buell R."/>
            <person name="Hamilton J."/>
            <person name="Hostetler J."/>
        </authorList>
    </citation>
    <scope>NUCLEOTIDE SEQUENCE [LARGE SCALE GENOMIC DNA]</scope>
    <source>
        <strain evidence="7">DAOM:BR144</strain>
    </source>
</reference>
<organism evidence="6 7">
    <name type="scientific">Globisporangium ultimum (strain ATCC 200006 / CBS 805.95 / DAOM BR144)</name>
    <name type="common">Pythium ultimum</name>
    <dbReference type="NCBI Taxonomy" id="431595"/>
    <lineage>
        <taxon>Eukaryota</taxon>
        <taxon>Sar</taxon>
        <taxon>Stramenopiles</taxon>
        <taxon>Oomycota</taxon>
        <taxon>Peronosporomycetes</taxon>
        <taxon>Pythiales</taxon>
        <taxon>Pythiaceae</taxon>
        <taxon>Globisporangium</taxon>
    </lineage>
</organism>
<dbReference type="InterPro" id="IPR027370">
    <property type="entry name" value="Znf-RING_euk"/>
</dbReference>
<keyword evidence="2 4" id="KW-0863">Zinc-finger</keyword>
<dbReference type="AlphaFoldDB" id="K3W7Q9"/>